<proteinExistence type="predicted"/>
<evidence type="ECO:0000313" key="1">
    <source>
        <dbReference type="EMBL" id="APF40988.1"/>
    </source>
</evidence>
<dbReference type="EMBL" id="CP018135">
    <property type="protein sequence ID" value="APF40988.1"/>
    <property type="molecule type" value="Genomic_DNA"/>
</dbReference>
<name>A0A1L2ZPN5_9MICC</name>
<protein>
    <submittedName>
        <fullName evidence="1">Uncharacterized protein</fullName>
    </submittedName>
</protein>
<dbReference type="Proteomes" id="UP000183530">
    <property type="component" value="Chromosome"/>
</dbReference>
<evidence type="ECO:0000313" key="2">
    <source>
        <dbReference type="Proteomes" id="UP000183530"/>
    </source>
</evidence>
<gene>
    <name evidence="1" type="ORF">BHE16_08200</name>
</gene>
<accession>A0A1L2ZPN5</accession>
<dbReference type="KEGG" id="nae:BHE16_08200"/>
<sequence length="64" mass="6595">MGRAGEQVTGVVIEPVQDLDVSAVGEAPMCEIGLPGLVGLGGFKANVGRARAFLRLRDDESGLV</sequence>
<organism evidence="1 2">
    <name type="scientific">Neomicrococcus aestuarii</name>
    <dbReference type="NCBI Taxonomy" id="556325"/>
    <lineage>
        <taxon>Bacteria</taxon>
        <taxon>Bacillati</taxon>
        <taxon>Actinomycetota</taxon>
        <taxon>Actinomycetes</taxon>
        <taxon>Micrococcales</taxon>
        <taxon>Micrococcaceae</taxon>
        <taxon>Neomicrococcus</taxon>
    </lineage>
</organism>
<keyword evidence="2" id="KW-1185">Reference proteome</keyword>
<reference evidence="1 2" key="1">
    <citation type="submission" date="2016-11" db="EMBL/GenBank/DDBJ databases">
        <title>Genome sequencing of Zhihengliuella aestuarii B18 antagonistic to Plasmodiophora brassicae.</title>
        <authorList>
            <person name="Luo Y."/>
        </authorList>
    </citation>
    <scope>NUCLEOTIDE SEQUENCE [LARGE SCALE GENOMIC DNA]</scope>
    <source>
        <strain evidence="1 2">B18</strain>
    </source>
</reference>
<dbReference type="AlphaFoldDB" id="A0A1L2ZPN5"/>